<dbReference type="InterPro" id="IPR021335">
    <property type="entry name" value="DUF2948"/>
</dbReference>
<name>A0A934WJF4_9RHOB</name>
<gene>
    <name evidence="2" type="ORF">CCR87_10710</name>
</gene>
<protein>
    <recommendedName>
        <fullName evidence="4">DUF2948 family protein</fullName>
    </recommendedName>
</protein>
<evidence type="ECO:0008006" key="4">
    <source>
        <dbReference type="Google" id="ProtNLM"/>
    </source>
</evidence>
<sequence>MTPPPVDDARYADGAEAPLRLRAQDEGDLRVISALVQDAVFPASEMRLIRRGRRMAVLLNRFRWENGARRAERVQALLVVHDVLRAATEGFVPGDADTVLSLLALTFTPGVDGGGRLGLTLSGDGAVHLEVECIEVTLTDVTRPYAAPSGRAPVHPDAPDTGDG</sequence>
<evidence type="ECO:0000256" key="1">
    <source>
        <dbReference type="SAM" id="MobiDB-lite"/>
    </source>
</evidence>
<dbReference type="EMBL" id="NHSD01000274">
    <property type="protein sequence ID" value="MBK5927794.1"/>
    <property type="molecule type" value="Genomic_DNA"/>
</dbReference>
<feature type="region of interest" description="Disordered" evidence="1">
    <location>
        <begin position="145"/>
        <end position="164"/>
    </location>
</feature>
<reference evidence="2" key="1">
    <citation type="submission" date="2017-05" db="EMBL/GenBank/DDBJ databases">
        <authorList>
            <person name="Imhoff J.F."/>
            <person name="Rahn T."/>
            <person name="Kuenzel S."/>
            <person name="Neulinger S.C."/>
        </authorList>
    </citation>
    <scope>NUCLEOTIDE SEQUENCE</scope>
    <source>
        <strain evidence="2">LMG 28126</strain>
    </source>
</reference>
<organism evidence="2 3">
    <name type="scientific">Rhodobaculum claviforme</name>
    <dbReference type="NCBI Taxonomy" id="1549854"/>
    <lineage>
        <taxon>Bacteria</taxon>
        <taxon>Pseudomonadati</taxon>
        <taxon>Pseudomonadota</taxon>
        <taxon>Alphaproteobacteria</taxon>
        <taxon>Rhodobacterales</taxon>
        <taxon>Paracoccaceae</taxon>
        <taxon>Rhodobaculum</taxon>
    </lineage>
</organism>
<comment type="caution">
    <text evidence="2">The sequence shown here is derived from an EMBL/GenBank/DDBJ whole genome shotgun (WGS) entry which is preliminary data.</text>
</comment>
<dbReference type="Pfam" id="PF11164">
    <property type="entry name" value="DUF2948"/>
    <property type="match status" value="1"/>
</dbReference>
<evidence type="ECO:0000313" key="3">
    <source>
        <dbReference type="Proteomes" id="UP000706333"/>
    </source>
</evidence>
<dbReference type="Proteomes" id="UP000706333">
    <property type="component" value="Unassembled WGS sequence"/>
</dbReference>
<proteinExistence type="predicted"/>
<dbReference type="RefSeq" id="WP_201157548.1">
    <property type="nucleotide sequence ID" value="NZ_NHSD01000274.1"/>
</dbReference>
<evidence type="ECO:0000313" key="2">
    <source>
        <dbReference type="EMBL" id="MBK5927794.1"/>
    </source>
</evidence>
<dbReference type="AlphaFoldDB" id="A0A934WJF4"/>
<reference evidence="2" key="2">
    <citation type="journal article" date="2020" name="Microorganisms">
        <title>Osmotic Adaptation and Compatible Solute Biosynthesis of Phototrophic Bacteria as Revealed from Genome Analyses.</title>
        <authorList>
            <person name="Imhoff J.F."/>
            <person name="Rahn T."/>
            <person name="Kunzel S."/>
            <person name="Keller A."/>
            <person name="Neulinger S.C."/>
        </authorList>
    </citation>
    <scope>NUCLEOTIDE SEQUENCE</scope>
    <source>
        <strain evidence="2">LMG 28126</strain>
    </source>
</reference>
<accession>A0A934WJF4</accession>
<keyword evidence="3" id="KW-1185">Reference proteome</keyword>